<gene>
    <name evidence="3" type="ORF">Mgra_00008683</name>
</gene>
<evidence type="ECO:0000313" key="4">
    <source>
        <dbReference type="Proteomes" id="UP000605970"/>
    </source>
</evidence>
<dbReference type="GO" id="GO:0004497">
    <property type="term" value="F:monooxygenase activity"/>
    <property type="evidence" value="ECO:0007669"/>
    <property type="project" value="UniProtKB-KW"/>
</dbReference>
<dbReference type="GO" id="GO:0016705">
    <property type="term" value="F:oxidoreductase activity, acting on paired donors, with incorporation or reduction of molecular oxygen"/>
    <property type="evidence" value="ECO:0007669"/>
    <property type="project" value="InterPro"/>
</dbReference>
<reference evidence="3" key="1">
    <citation type="journal article" date="2020" name="Ecol. Evol.">
        <title>Genome structure and content of the rice root-knot nematode (Meloidogyne graminicola).</title>
        <authorList>
            <person name="Phan N.T."/>
            <person name="Danchin E.G.J."/>
            <person name="Klopp C."/>
            <person name="Perfus-Barbeoch L."/>
            <person name="Kozlowski D.K."/>
            <person name="Koutsovoulos G.D."/>
            <person name="Lopez-Roques C."/>
            <person name="Bouchez O."/>
            <person name="Zahm M."/>
            <person name="Besnard G."/>
            <person name="Bellafiore S."/>
        </authorList>
    </citation>
    <scope>NUCLEOTIDE SEQUENCE</scope>
    <source>
        <strain evidence="3">VN-18</strain>
    </source>
</reference>
<evidence type="ECO:0000256" key="1">
    <source>
        <dbReference type="ARBA" id="ARBA00010617"/>
    </source>
</evidence>
<dbReference type="AlphaFoldDB" id="A0A8S9ZF63"/>
<dbReference type="GO" id="GO:0020037">
    <property type="term" value="F:heme binding"/>
    <property type="evidence" value="ECO:0007669"/>
    <property type="project" value="InterPro"/>
</dbReference>
<evidence type="ECO:0000256" key="2">
    <source>
        <dbReference type="ARBA" id="ARBA00023033"/>
    </source>
</evidence>
<dbReference type="InterPro" id="IPR036396">
    <property type="entry name" value="Cyt_P450_sf"/>
</dbReference>
<dbReference type="OrthoDB" id="2789670at2759"/>
<dbReference type="GO" id="GO:0005506">
    <property type="term" value="F:iron ion binding"/>
    <property type="evidence" value="ECO:0007669"/>
    <property type="project" value="InterPro"/>
</dbReference>
<dbReference type="InterPro" id="IPR001128">
    <property type="entry name" value="Cyt_P450"/>
</dbReference>
<evidence type="ECO:0000313" key="3">
    <source>
        <dbReference type="EMBL" id="KAF7631096.1"/>
    </source>
</evidence>
<organism evidence="3 4">
    <name type="scientific">Meloidogyne graminicola</name>
    <dbReference type="NCBI Taxonomy" id="189291"/>
    <lineage>
        <taxon>Eukaryota</taxon>
        <taxon>Metazoa</taxon>
        <taxon>Ecdysozoa</taxon>
        <taxon>Nematoda</taxon>
        <taxon>Chromadorea</taxon>
        <taxon>Rhabditida</taxon>
        <taxon>Tylenchina</taxon>
        <taxon>Tylenchomorpha</taxon>
        <taxon>Tylenchoidea</taxon>
        <taxon>Meloidogynidae</taxon>
        <taxon>Meloidogyninae</taxon>
        <taxon>Meloidogyne</taxon>
    </lineage>
</organism>
<keyword evidence="4" id="KW-1185">Reference proteome</keyword>
<dbReference type="Gene3D" id="1.10.630.10">
    <property type="entry name" value="Cytochrome P450"/>
    <property type="match status" value="1"/>
</dbReference>
<dbReference type="Pfam" id="PF00067">
    <property type="entry name" value="p450"/>
    <property type="match status" value="1"/>
</dbReference>
<keyword evidence="2" id="KW-0503">Monooxygenase</keyword>
<dbReference type="SUPFAM" id="SSF48264">
    <property type="entry name" value="Cytochrome P450"/>
    <property type="match status" value="1"/>
</dbReference>
<accession>A0A8S9ZF63</accession>
<evidence type="ECO:0008006" key="5">
    <source>
        <dbReference type="Google" id="ProtNLM"/>
    </source>
</evidence>
<proteinExistence type="inferred from homology"/>
<dbReference type="Proteomes" id="UP000605970">
    <property type="component" value="Unassembled WGS sequence"/>
</dbReference>
<protein>
    <recommendedName>
        <fullName evidence="5">Cytochrome P450</fullName>
    </recommendedName>
</protein>
<name>A0A8S9ZF63_9BILA</name>
<comment type="caution">
    <text evidence="3">The sequence shown here is derived from an EMBL/GenBank/DDBJ whole genome shotgun (WGS) entry which is preliminary data.</text>
</comment>
<comment type="similarity">
    <text evidence="1">Belongs to the cytochrome P450 family.</text>
</comment>
<dbReference type="EMBL" id="JABEBT010000119">
    <property type="protein sequence ID" value="KAF7631096.1"/>
    <property type="molecule type" value="Genomic_DNA"/>
</dbReference>
<sequence length="68" mass="7983">MFTNQKACMGESLARAELFLFTANFFHNFQVLPVDPLNPPNNQKQKTFVVRPTPYNCRLIIREKKKIQ</sequence>
<keyword evidence="2" id="KW-0560">Oxidoreductase</keyword>